<dbReference type="FunFam" id="2.70.170.10:FF:000060">
    <property type="entry name" value="Nicotinic acetylcholine receptor subunit alpha4"/>
    <property type="match status" value="1"/>
</dbReference>
<evidence type="ECO:0000256" key="2">
    <source>
        <dbReference type="ARBA" id="ARBA00022692"/>
    </source>
</evidence>
<evidence type="ECO:0000256" key="3">
    <source>
        <dbReference type="ARBA" id="ARBA00022989"/>
    </source>
</evidence>
<dbReference type="GO" id="GO:0005230">
    <property type="term" value="F:extracellular ligand-gated monoatomic ion channel activity"/>
    <property type="evidence" value="ECO:0007669"/>
    <property type="project" value="InterPro"/>
</dbReference>
<dbReference type="EMBL" id="UYRU01043033">
    <property type="protein sequence ID" value="VDK79793.1"/>
    <property type="molecule type" value="Genomic_DNA"/>
</dbReference>
<evidence type="ECO:0000313" key="10">
    <source>
        <dbReference type="Proteomes" id="UP000281553"/>
    </source>
</evidence>
<evidence type="ECO:0000256" key="6">
    <source>
        <dbReference type="SAM" id="Phobius"/>
    </source>
</evidence>
<dbReference type="GO" id="GO:0016020">
    <property type="term" value="C:membrane"/>
    <property type="evidence" value="ECO:0007669"/>
    <property type="project" value="UniProtKB-SubCell"/>
</dbReference>
<feature type="transmembrane region" description="Helical" evidence="6">
    <location>
        <begin position="127"/>
        <end position="150"/>
    </location>
</feature>
<feature type="domain" description="Neurotransmitter-gated ion-channel ligand-binding" evidence="7">
    <location>
        <begin position="12"/>
        <end position="126"/>
    </location>
</feature>
<dbReference type="PANTHER" id="PTHR18945">
    <property type="entry name" value="NEUROTRANSMITTER GATED ION CHANNEL"/>
    <property type="match status" value="1"/>
</dbReference>
<evidence type="ECO:0000259" key="7">
    <source>
        <dbReference type="Pfam" id="PF02931"/>
    </source>
</evidence>
<name>A0A3P6TA44_DIBLA</name>
<dbReference type="PROSITE" id="PS00236">
    <property type="entry name" value="NEUROTR_ION_CHANNEL"/>
    <property type="match status" value="1"/>
</dbReference>
<evidence type="ECO:0000256" key="1">
    <source>
        <dbReference type="ARBA" id="ARBA00004141"/>
    </source>
</evidence>
<feature type="domain" description="Neurotransmitter-gated ion-channel transmembrane" evidence="8">
    <location>
        <begin position="133"/>
        <end position="490"/>
    </location>
</feature>
<keyword evidence="4 6" id="KW-0472">Membrane</keyword>
<reference evidence="9 10" key="1">
    <citation type="submission" date="2018-11" db="EMBL/GenBank/DDBJ databases">
        <authorList>
            <consortium name="Pathogen Informatics"/>
        </authorList>
    </citation>
    <scope>NUCLEOTIDE SEQUENCE [LARGE SCALE GENOMIC DNA]</scope>
</reference>
<feature type="transmembrane region" description="Helical" evidence="6">
    <location>
        <begin position="192"/>
        <end position="213"/>
    </location>
</feature>
<dbReference type="Proteomes" id="UP000281553">
    <property type="component" value="Unassembled WGS sequence"/>
</dbReference>
<comment type="subcellular location">
    <subcellularLocation>
        <location evidence="1">Membrane</location>
        <topology evidence="1">Multi-pass membrane protein</topology>
    </subcellularLocation>
</comment>
<evidence type="ECO:0000313" key="9">
    <source>
        <dbReference type="EMBL" id="VDK79793.1"/>
    </source>
</evidence>
<dbReference type="SUPFAM" id="SSF90112">
    <property type="entry name" value="Neurotransmitter-gated ion-channel transmembrane pore"/>
    <property type="match status" value="1"/>
</dbReference>
<evidence type="ECO:0000256" key="5">
    <source>
        <dbReference type="SAM" id="MobiDB-lite"/>
    </source>
</evidence>
<dbReference type="InterPro" id="IPR038050">
    <property type="entry name" value="Neuro_actylchol_rec"/>
</dbReference>
<dbReference type="Pfam" id="PF02932">
    <property type="entry name" value="Neur_chan_memb"/>
    <property type="match status" value="1"/>
</dbReference>
<dbReference type="InterPro" id="IPR006202">
    <property type="entry name" value="Neur_chan_lig-bd"/>
</dbReference>
<dbReference type="SUPFAM" id="SSF63712">
    <property type="entry name" value="Nicotinic receptor ligand binding domain-like"/>
    <property type="match status" value="1"/>
</dbReference>
<dbReference type="FunFam" id="1.20.58.390:FF:000038">
    <property type="entry name" value="Acetylcholine receptor subunit beta-like 1"/>
    <property type="match status" value="1"/>
</dbReference>
<dbReference type="Gene3D" id="2.70.170.10">
    <property type="entry name" value="Neurotransmitter-gated ion-channel ligand-binding domain"/>
    <property type="match status" value="1"/>
</dbReference>
<protein>
    <recommendedName>
        <fullName evidence="11">Neurotransmitter-gated ion-channel ligand-binding domain-containing protein</fullName>
    </recommendedName>
</protein>
<keyword evidence="3 6" id="KW-1133">Transmembrane helix</keyword>
<evidence type="ECO:0000256" key="4">
    <source>
        <dbReference type="ARBA" id="ARBA00023136"/>
    </source>
</evidence>
<keyword evidence="10" id="KW-1185">Reference proteome</keyword>
<dbReference type="InterPro" id="IPR018000">
    <property type="entry name" value="Neurotransmitter_ion_chnl_CS"/>
</dbReference>
<evidence type="ECO:0000259" key="8">
    <source>
        <dbReference type="Pfam" id="PF02932"/>
    </source>
</evidence>
<dbReference type="OrthoDB" id="5975154at2759"/>
<dbReference type="Gene3D" id="1.20.58.390">
    <property type="entry name" value="Neurotransmitter-gated ion-channel transmembrane domain"/>
    <property type="match status" value="2"/>
</dbReference>
<dbReference type="GO" id="GO:0004888">
    <property type="term" value="F:transmembrane signaling receptor activity"/>
    <property type="evidence" value="ECO:0007669"/>
    <property type="project" value="InterPro"/>
</dbReference>
<dbReference type="InterPro" id="IPR036734">
    <property type="entry name" value="Neur_chan_lig-bd_sf"/>
</dbReference>
<feature type="transmembrane region" description="Helical" evidence="6">
    <location>
        <begin position="474"/>
        <end position="494"/>
    </location>
</feature>
<feature type="transmembrane region" description="Helical" evidence="6">
    <location>
        <begin position="162"/>
        <end position="180"/>
    </location>
</feature>
<sequence length="516" mass="57312">MGCGRKMKGSCADGNYEVMWQPNVLLSYDGSILWMPPAIYESSCTIDVEYFPFDEQECEMKFGSWTYDASQVTLGWNYGQNFVDLSDYWKSGTWDLVDVPGRIVNTSTSGHNATYIIYTIKLRRKTLFYTVNLILPCIMISLLSICVFYLPSDAGEKVTLSISIVVALIVFLILVSKILPPTSTSIPLISRYLLFTFLFDVFAVFISVVIVNWNYRTPRTHTMPAWARIVFLRILPKLLLMKPLQPLHATFKDFNHQNSIHKNPSFGRGCKGSASQQYPCLDTAVNLKAPLRSGSSSVAETTSIRDNEDAFEQSFREPGMVPFFFSSSESDTMISNPGASDIVISSENSSYTSSSDSGGFEVTSKSPSKPPLPNLPHIRSRLILKPSRSGDSSFCIMDKSAKSSAHTIEFDLLPSPSSNSQVSHSYENIKLSCMTASEYDSTETEGEPGNGNEDEYACATVQEWKYIASVMDRLMLVTFTVITLVVSVILLTSAPSLLSSVDQDAIIRKYSVIKNA</sequence>
<evidence type="ECO:0008006" key="11">
    <source>
        <dbReference type="Google" id="ProtNLM"/>
    </source>
</evidence>
<dbReference type="InterPro" id="IPR036719">
    <property type="entry name" value="Neuro-gated_channel_TM_sf"/>
</dbReference>
<organism evidence="9 10">
    <name type="scientific">Dibothriocephalus latus</name>
    <name type="common">Fish tapeworm</name>
    <name type="synonym">Diphyllobothrium latum</name>
    <dbReference type="NCBI Taxonomy" id="60516"/>
    <lineage>
        <taxon>Eukaryota</taxon>
        <taxon>Metazoa</taxon>
        <taxon>Spiralia</taxon>
        <taxon>Lophotrochozoa</taxon>
        <taxon>Platyhelminthes</taxon>
        <taxon>Cestoda</taxon>
        <taxon>Eucestoda</taxon>
        <taxon>Diphyllobothriidea</taxon>
        <taxon>Diphyllobothriidae</taxon>
        <taxon>Dibothriocephalus</taxon>
    </lineage>
</organism>
<accession>A0A3P6TA44</accession>
<gene>
    <name evidence="9" type="ORF">DILT_LOCUS3045</name>
</gene>
<dbReference type="AlphaFoldDB" id="A0A3P6TA44"/>
<dbReference type="CDD" id="cd19064">
    <property type="entry name" value="LGIC_TM_nAChR"/>
    <property type="match status" value="1"/>
</dbReference>
<dbReference type="Pfam" id="PF02931">
    <property type="entry name" value="Neur_chan_LBD"/>
    <property type="match status" value="1"/>
</dbReference>
<feature type="compositionally biased region" description="Low complexity" evidence="5">
    <location>
        <begin position="347"/>
        <end position="357"/>
    </location>
</feature>
<dbReference type="InterPro" id="IPR006201">
    <property type="entry name" value="Neur_channel"/>
</dbReference>
<keyword evidence="2 6" id="KW-0812">Transmembrane</keyword>
<proteinExistence type="predicted"/>
<dbReference type="InterPro" id="IPR006029">
    <property type="entry name" value="Neurotrans-gated_channel_TM"/>
</dbReference>
<feature type="region of interest" description="Disordered" evidence="5">
    <location>
        <begin position="347"/>
        <end position="376"/>
    </location>
</feature>